<dbReference type="CDD" id="cd00118">
    <property type="entry name" value="LysM"/>
    <property type="match status" value="1"/>
</dbReference>
<evidence type="ECO:0000313" key="4">
    <source>
        <dbReference type="EMBL" id="QTH70750.1"/>
    </source>
</evidence>
<gene>
    <name evidence="4" type="ORF">J5O05_12620</name>
</gene>
<dbReference type="KEGG" id="pxi:J5O05_12620"/>
<dbReference type="EMBL" id="CP072133">
    <property type="protein sequence ID" value="QTH70750.1"/>
    <property type="molecule type" value="Genomic_DNA"/>
</dbReference>
<reference evidence="4" key="1">
    <citation type="submission" date="2021-03" db="EMBL/GenBank/DDBJ databases">
        <title>Complete Genome of Pseudoalteromonas xiamenensis STKMTI.2, a new potential marine bacterium producing anti-Vibrio compounds.</title>
        <authorList>
            <person name="Handayani D.P."/>
            <person name="Isnansetyo A."/>
            <person name="Istiqomah I."/>
            <person name="Jumina J."/>
        </authorList>
    </citation>
    <scope>NUCLEOTIDE SEQUENCE</scope>
    <source>
        <strain evidence="4">STKMTI.2</strain>
    </source>
</reference>
<dbReference type="Pfam" id="PF01476">
    <property type="entry name" value="LysM"/>
    <property type="match status" value="1"/>
</dbReference>
<dbReference type="RefSeq" id="WP_208842334.1">
    <property type="nucleotide sequence ID" value="NZ_CP072133.1"/>
</dbReference>
<evidence type="ECO:0000256" key="1">
    <source>
        <dbReference type="ARBA" id="ARBA00038420"/>
    </source>
</evidence>
<organism evidence="4 5">
    <name type="scientific">Pseudoalteromonas xiamenensis</name>
    <dbReference type="NCBI Taxonomy" id="882626"/>
    <lineage>
        <taxon>Bacteria</taxon>
        <taxon>Pseudomonadati</taxon>
        <taxon>Pseudomonadota</taxon>
        <taxon>Gammaproteobacteria</taxon>
        <taxon>Alteromonadales</taxon>
        <taxon>Pseudoalteromonadaceae</taxon>
        <taxon>Pseudoalteromonas</taxon>
    </lineage>
</organism>
<evidence type="ECO:0000313" key="5">
    <source>
        <dbReference type="Proteomes" id="UP000664904"/>
    </source>
</evidence>
<dbReference type="InterPro" id="IPR011055">
    <property type="entry name" value="Dup_hybrid_motif"/>
</dbReference>
<dbReference type="GO" id="GO:0032153">
    <property type="term" value="C:cell division site"/>
    <property type="evidence" value="ECO:0007669"/>
    <property type="project" value="TreeGrafter"/>
</dbReference>
<name>A0A975HM69_9GAMM</name>
<dbReference type="Pfam" id="PF01551">
    <property type="entry name" value="Peptidase_M23"/>
    <property type="match status" value="1"/>
</dbReference>
<comment type="similarity">
    <text evidence="1">Belongs to the E.coli NlpD/Haemophilus LppB family.</text>
</comment>
<dbReference type="SMART" id="SM00257">
    <property type="entry name" value="LysM"/>
    <property type="match status" value="1"/>
</dbReference>
<dbReference type="Gene3D" id="3.10.350.10">
    <property type="entry name" value="LysM domain"/>
    <property type="match status" value="1"/>
</dbReference>
<dbReference type="PANTHER" id="PTHR21666:SF263">
    <property type="entry name" value="MUREIN HYDROLASE ACTIVATOR NLPD"/>
    <property type="match status" value="1"/>
</dbReference>
<dbReference type="Proteomes" id="UP000664904">
    <property type="component" value="Chromosome"/>
</dbReference>
<evidence type="ECO:0000259" key="3">
    <source>
        <dbReference type="PROSITE" id="PS51782"/>
    </source>
</evidence>
<dbReference type="GO" id="GO:0009279">
    <property type="term" value="C:cell outer membrane"/>
    <property type="evidence" value="ECO:0007669"/>
    <property type="project" value="TreeGrafter"/>
</dbReference>
<feature type="region of interest" description="Disordered" evidence="2">
    <location>
        <begin position="57"/>
        <end position="81"/>
    </location>
</feature>
<accession>A0A975HM69</accession>
<dbReference type="InterPro" id="IPR036779">
    <property type="entry name" value="LysM_dom_sf"/>
</dbReference>
<dbReference type="CDD" id="cd12797">
    <property type="entry name" value="M23_peptidase"/>
    <property type="match status" value="1"/>
</dbReference>
<dbReference type="InterPro" id="IPR018392">
    <property type="entry name" value="LysM"/>
</dbReference>
<dbReference type="InterPro" id="IPR050570">
    <property type="entry name" value="Cell_wall_metabolism_enzyme"/>
</dbReference>
<dbReference type="PANTHER" id="PTHR21666">
    <property type="entry name" value="PEPTIDASE-RELATED"/>
    <property type="match status" value="1"/>
</dbReference>
<dbReference type="SUPFAM" id="SSF51261">
    <property type="entry name" value="Duplicated hybrid motif"/>
    <property type="match status" value="1"/>
</dbReference>
<dbReference type="PROSITE" id="PS51782">
    <property type="entry name" value="LYSM"/>
    <property type="match status" value="1"/>
</dbReference>
<evidence type="ECO:0000256" key="2">
    <source>
        <dbReference type="SAM" id="MobiDB-lite"/>
    </source>
</evidence>
<keyword evidence="5" id="KW-1185">Reference proteome</keyword>
<dbReference type="InterPro" id="IPR016047">
    <property type="entry name" value="M23ase_b-sheet_dom"/>
</dbReference>
<feature type="compositionally biased region" description="Polar residues" evidence="2">
    <location>
        <begin position="72"/>
        <end position="81"/>
    </location>
</feature>
<feature type="domain" description="LysM" evidence="3">
    <location>
        <begin position="12"/>
        <end position="56"/>
    </location>
</feature>
<proteinExistence type="inferred from homology"/>
<dbReference type="GO" id="GO:0004222">
    <property type="term" value="F:metalloendopeptidase activity"/>
    <property type="evidence" value="ECO:0007669"/>
    <property type="project" value="TreeGrafter"/>
</dbReference>
<dbReference type="AlphaFoldDB" id="A0A975HM69"/>
<protein>
    <submittedName>
        <fullName evidence="4">Peptidoglycan DD-metalloendopeptidase family protein</fullName>
    </submittedName>
</protein>
<dbReference type="Gene3D" id="2.70.70.10">
    <property type="entry name" value="Glucose Permease (Domain IIA)"/>
    <property type="match status" value="1"/>
</dbReference>
<sequence length="240" mass="26996">MSSPQKINIKGSSYVVKQGDTLFSIAFAANQDFRTVAKRNNIPAPFTIYPGQKLFFDNSNNKNKKRKKYTNLSNKSSSQQRKYNKIVKKDLDPKNQPEYVQKEVSKKSSRTKQLDSKGVHWIWPTSGKITQRFSIKENGYKGLQISNKQGTNVVAAAGGVVVYAGNALRGYGNLIILKHDDDYLSAYAHNSKLLVREQQQVKVGQKIAEMGSTDAESSALRFEIRFRGQSVDPVIYLPKN</sequence>